<evidence type="ECO:0000256" key="2">
    <source>
        <dbReference type="SAM" id="Phobius"/>
    </source>
</evidence>
<dbReference type="PANTHER" id="PTHR43767:SF1">
    <property type="entry name" value="NONRIBOSOMAL PEPTIDE SYNTHASE PES1 (EUROFUNG)-RELATED"/>
    <property type="match status" value="1"/>
</dbReference>
<dbReference type="InterPro" id="IPR020845">
    <property type="entry name" value="AMP-binding_CS"/>
</dbReference>
<keyword evidence="2" id="KW-0812">Transmembrane</keyword>
<dbReference type="CDD" id="cd05936">
    <property type="entry name" value="FC-FACS_FadD_like"/>
    <property type="match status" value="1"/>
</dbReference>
<dbReference type="PROSITE" id="PS00455">
    <property type="entry name" value="AMP_BINDING"/>
    <property type="match status" value="1"/>
</dbReference>
<dbReference type="Gene3D" id="3.40.50.12780">
    <property type="entry name" value="N-terminal domain of ligase-like"/>
    <property type="match status" value="1"/>
</dbReference>
<organism evidence="5 6">
    <name type="scientific">Sulfobacillus acidophilus</name>
    <dbReference type="NCBI Taxonomy" id="53633"/>
    <lineage>
        <taxon>Bacteria</taxon>
        <taxon>Bacillati</taxon>
        <taxon>Bacillota</taxon>
        <taxon>Clostridia</taxon>
        <taxon>Eubacteriales</taxon>
        <taxon>Clostridiales Family XVII. Incertae Sedis</taxon>
        <taxon>Sulfobacillus</taxon>
    </lineage>
</organism>
<evidence type="ECO:0000256" key="1">
    <source>
        <dbReference type="ARBA" id="ARBA00006432"/>
    </source>
</evidence>
<sequence length="539" mass="59280">MPLEELARRLYPPSVPHTIEVPDWRVQDLLQRASQLYPDHDALIFYQARWNYQQLWSDAQRFARALQDRGLAVGERVAIMLPNSPQYVIAYFGILLAGGIVTQINPLLVERELREILQDSGSRMLLTLDALLPRAANIRSDTALQVVIGVSFQGKVAHDNVEDFGAVLASALAPSPQEAPTKAGDAAVLQYTGGTTGRSKGAILTHRNLVANVVQLRAFGEYHEGEERILGVIPLFHVYGMTVVMNLAVYLGASMILLPRFEVTEVFAAIRDHQVTMWPGVPTMYVALLQVPSLTQKDVQSIRFCNSGSAPMPASLIRQFEERTGAALLEGYGLTETSPVTHANPSWGVRKAGTVGLSVPSTEFRIVDAASGQDVPLGTAGELWIRGPQVMQGYWQNPDETAKTLVDGGWLRTGDIASCDEEGYVSIVDRLKDLIIASGYNVYPREVEDVLYNHPDVLEAVVVGAPDPYRGETVRAVVVPKPNRTLTQEDLKEYLAANLAAYKRPTIIELRSELPKSAVGKILRRVIRDEPVGKDQQSS</sequence>
<keyword evidence="5" id="KW-0436">Ligase</keyword>
<feature type="domain" description="AMP-dependent synthetase/ligase" evidence="3">
    <location>
        <begin position="31"/>
        <end position="395"/>
    </location>
</feature>
<dbReference type="InterPro" id="IPR045851">
    <property type="entry name" value="AMP-bd_C_sf"/>
</dbReference>
<gene>
    <name evidence="5" type="ORF">C7B45_03665</name>
</gene>
<evidence type="ECO:0000313" key="6">
    <source>
        <dbReference type="Proteomes" id="UP000241848"/>
    </source>
</evidence>
<reference evidence="5 6" key="1">
    <citation type="journal article" date="2014" name="BMC Genomics">
        <title>Comparison of environmental and isolate Sulfobacillus genomes reveals diverse carbon, sulfur, nitrogen, and hydrogen metabolisms.</title>
        <authorList>
            <person name="Justice N.B."/>
            <person name="Norman A."/>
            <person name="Brown C.T."/>
            <person name="Singh A."/>
            <person name="Thomas B.C."/>
            <person name="Banfield J.F."/>
        </authorList>
    </citation>
    <scope>NUCLEOTIDE SEQUENCE [LARGE SCALE GENOMIC DNA]</scope>
    <source>
        <strain evidence="5">AMDSBA3</strain>
    </source>
</reference>
<dbReference type="InterPro" id="IPR025110">
    <property type="entry name" value="AMP-bd_C"/>
</dbReference>
<dbReference type="InterPro" id="IPR050237">
    <property type="entry name" value="ATP-dep_AMP-bd_enzyme"/>
</dbReference>
<accession>A0A2T2WLT4</accession>
<dbReference type="Gene3D" id="3.30.300.30">
    <property type="match status" value="1"/>
</dbReference>
<keyword evidence="2" id="KW-0472">Membrane</keyword>
<keyword evidence="2" id="KW-1133">Transmembrane helix</keyword>
<evidence type="ECO:0000259" key="3">
    <source>
        <dbReference type="Pfam" id="PF00501"/>
    </source>
</evidence>
<dbReference type="AlphaFoldDB" id="A0A2T2WLT4"/>
<dbReference type="Pfam" id="PF00501">
    <property type="entry name" value="AMP-binding"/>
    <property type="match status" value="1"/>
</dbReference>
<dbReference type="Pfam" id="PF13193">
    <property type="entry name" value="AMP-binding_C"/>
    <property type="match status" value="1"/>
</dbReference>
<feature type="transmembrane region" description="Helical" evidence="2">
    <location>
        <begin position="238"/>
        <end position="258"/>
    </location>
</feature>
<dbReference type="FunFam" id="3.40.50.12780:FF:000003">
    <property type="entry name" value="Long-chain-fatty-acid--CoA ligase FadD"/>
    <property type="match status" value="1"/>
</dbReference>
<dbReference type="GO" id="GO:0016878">
    <property type="term" value="F:acid-thiol ligase activity"/>
    <property type="evidence" value="ECO:0007669"/>
    <property type="project" value="UniProtKB-ARBA"/>
</dbReference>
<proteinExistence type="inferred from homology"/>
<name>A0A2T2WLT4_9FIRM</name>
<feature type="transmembrane region" description="Helical" evidence="2">
    <location>
        <begin position="88"/>
        <end position="108"/>
    </location>
</feature>
<dbReference type="Proteomes" id="UP000241848">
    <property type="component" value="Unassembled WGS sequence"/>
</dbReference>
<dbReference type="PANTHER" id="PTHR43767">
    <property type="entry name" value="LONG-CHAIN-FATTY-ACID--COA LIGASE"/>
    <property type="match status" value="1"/>
</dbReference>
<dbReference type="InterPro" id="IPR000873">
    <property type="entry name" value="AMP-dep_synth/lig_dom"/>
</dbReference>
<evidence type="ECO:0000313" key="5">
    <source>
        <dbReference type="EMBL" id="PSR23205.1"/>
    </source>
</evidence>
<evidence type="ECO:0000259" key="4">
    <source>
        <dbReference type="Pfam" id="PF13193"/>
    </source>
</evidence>
<feature type="domain" description="AMP-binding enzyme C-terminal" evidence="4">
    <location>
        <begin position="446"/>
        <end position="521"/>
    </location>
</feature>
<comment type="similarity">
    <text evidence="1">Belongs to the ATP-dependent AMP-binding enzyme family.</text>
</comment>
<dbReference type="SUPFAM" id="SSF56801">
    <property type="entry name" value="Acetyl-CoA synthetase-like"/>
    <property type="match status" value="1"/>
</dbReference>
<protein>
    <submittedName>
        <fullName evidence="5">Long-chain fatty acid--CoA ligase</fullName>
    </submittedName>
</protein>
<dbReference type="EMBL" id="PXYV01000007">
    <property type="protein sequence ID" value="PSR23205.1"/>
    <property type="molecule type" value="Genomic_DNA"/>
</dbReference>
<dbReference type="InterPro" id="IPR042099">
    <property type="entry name" value="ANL_N_sf"/>
</dbReference>
<comment type="caution">
    <text evidence="5">The sequence shown here is derived from an EMBL/GenBank/DDBJ whole genome shotgun (WGS) entry which is preliminary data.</text>
</comment>